<comment type="cofactor">
    <cofactor evidence="1">
        <name>Mg(2+)</name>
        <dbReference type="ChEBI" id="CHEBI:18420"/>
    </cofactor>
</comment>
<evidence type="ECO:0000313" key="5">
    <source>
        <dbReference type="Proteomes" id="UP001454036"/>
    </source>
</evidence>
<evidence type="ECO:0000259" key="3">
    <source>
        <dbReference type="Pfam" id="PF21530"/>
    </source>
</evidence>
<protein>
    <recommendedName>
        <fullName evidence="1">ATP-dependent DNA helicase</fullName>
        <ecNumber evidence="1">5.6.2.3</ecNumber>
    </recommendedName>
</protein>
<keyword evidence="1" id="KW-0378">Hydrolase</keyword>
<proteinExistence type="inferred from homology"/>
<name>A0AAV3S2H7_LITER</name>
<dbReference type="GO" id="GO:0006281">
    <property type="term" value="P:DNA repair"/>
    <property type="evidence" value="ECO:0007669"/>
    <property type="project" value="UniProtKB-KW"/>
</dbReference>
<keyword evidence="1" id="KW-0227">DNA damage</keyword>
<dbReference type="GO" id="GO:0000723">
    <property type="term" value="P:telomere maintenance"/>
    <property type="evidence" value="ECO:0007669"/>
    <property type="project" value="InterPro"/>
</dbReference>
<evidence type="ECO:0000256" key="1">
    <source>
        <dbReference type="RuleBase" id="RU363044"/>
    </source>
</evidence>
<dbReference type="GO" id="GO:0016787">
    <property type="term" value="F:hydrolase activity"/>
    <property type="evidence" value="ECO:0007669"/>
    <property type="project" value="UniProtKB-KW"/>
</dbReference>
<comment type="similarity">
    <text evidence="1">Belongs to the helicase family.</text>
</comment>
<gene>
    <name evidence="4" type="ORF">LIER_34742</name>
</gene>
<dbReference type="PANTHER" id="PTHR10492:SF100">
    <property type="entry name" value="ATP-DEPENDENT DNA HELICASE"/>
    <property type="match status" value="1"/>
</dbReference>
<reference evidence="4 5" key="1">
    <citation type="submission" date="2024-01" db="EMBL/GenBank/DDBJ databases">
        <title>The complete chloroplast genome sequence of Lithospermum erythrorhizon: insights into the phylogenetic relationship among Boraginaceae species and the maternal lineages of purple gromwells.</title>
        <authorList>
            <person name="Okada T."/>
            <person name="Watanabe K."/>
        </authorList>
    </citation>
    <scope>NUCLEOTIDE SEQUENCE [LARGE SCALE GENOMIC DNA]</scope>
</reference>
<accession>A0AAV3S2H7</accession>
<dbReference type="AlphaFoldDB" id="A0AAV3S2H7"/>
<dbReference type="EC" id="5.6.2.3" evidence="1"/>
<sequence>MANKAAIEALDKLLQDLCKQKTLFGGKLVVFGGDFGQVFPVVCDGTRSQQISASMVSSTIWSHLVKIPLTLNMRAHEDPGFIDFLMRIGNGEEVTGDTGQVELPIPMVVPYTTHAESLEELISYVYPDLKLFPTNPLGMMKRAILSPKNEFVDDNNSMLIDRMEGEPVIYTSNDRAKHIGDQGDYLDYLNSLEPRGLPQHRLILKPNCHVILLRNINLVEGLCNGTRLICKSLRPNVVGAIIATGQSVGKHVWIPCIPLEPNPGDNKYLIPFVYRQIPLRCDSP</sequence>
<dbReference type="InterPro" id="IPR027417">
    <property type="entry name" value="P-loop_NTPase"/>
</dbReference>
<dbReference type="GO" id="GO:0043139">
    <property type="term" value="F:5'-3' DNA helicase activity"/>
    <property type="evidence" value="ECO:0007669"/>
    <property type="project" value="UniProtKB-EC"/>
</dbReference>
<keyword evidence="1" id="KW-0347">Helicase</keyword>
<dbReference type="Proteomes" id="UP001454036">
    <property type="component" value="Unassembled WGS sequence"/>
</dbReference>
<feature type="domain" description="DNA helicase Pif1-like DEAD-box helicase" evidence="2">
    <location>
        <begin position="1"/>
        <end position="93"/>
    </location>
</feature>
<keyword evidence="5" id="KW-1185">Reference proteome</keyword>
<keyword evidence="1" id="KW-0067">ATP-binding</keyword>
<evidence type="ECO:0000259" key="2">
    <source>
        <dbReference type="Pfam" id="PF05970"/>
    </source>
</evidence>
<dbReference type="GO" id="GO:0006310">
    <property type="term" value="P:DNA recombination"/>
    <property type="evidence" value="ECO:0007669"/>
    <property type="project" value="UniProtKB-KW"/>
</dbReference>
<dbReference type="SUPFAM" id="SSF52540">
    <property type="entry name" value="P-loop containing nucleoside triphosphate hydrolases"/>
    <property type="match status" value="1"/>
</dbReference>
<feature type="domain" description="DNA helicase Pif1-like 2B" evidence="3">
    <location>
        <begin position="187"/>
        <end position="230"/>
    </location>
</feature>
<dbReference type="PANTHER" id="PTHR10492">
    <property type="match status" value="1"/>
</dbReference>
<keyword evidence="1" id="KW-0547">Nucleotide-binding</keyword>
<keyword evidence="1" id="KW-0233">DNA recombination</keyword>
<organism evidence="4 5">
    <name type="scientific">Lithospermum erythrorhizon</name>
    <name type="common">Purple gromwell</name>
    <name type="synonym">Lithospermum officinale var. erythrorhizon</name>
    <dbReference type="NCBI Taxonomy" id="34254"/>
    <lineage>
        <taxon>Eukaryota</taxon>
        <taxon>Viridiplantae</taxon>
        <taxon>Streptophyta</taxon>
        <taxon>Embryophyta</taxon>
        <taxon>Tracheophyta</taxon>
        <taxon>Spermatophyta</taxon>
        <taxon>Magnoliopsida</taxon>
        <taxon>eudicotyledons</taxon>
        <taxon>Gunneridae</taxon>
        <taxon>Pentapetalae</taxon>
        <taxon>asterids</taxon>
        <taxon>lamiids</taxon>
        <taxon>Boraginales</taxon>
        <taxon>Boraginaceae</taxon>
        <taxon>Boraginoideae</taxon>
        <taxon>Lithospermeae</taxon>
        <taxon>Lithospermum</taxon>
    </lineage>
</organism>
<dbReference type="EMBL" id="BAABME010014726">
    <property type="protein sequence ID" value="GAA0187454.1"/>
    <property type="molecule type" value="Genomic_DNA"/>
</dbReference>
<dbReference type="InterPro" id="IPR010285">
    <property type="entry name" value="DNA_helicase_pif1-like_DEAD"/>
</dbReference>
<dbReference type="GO" id="GO:0005524">
    <property type="term" value="F:ATP binding"/>
    <property type="evidence" value="ECO:0007669"/>
    <property type="project" value="UniProtKB-KW"/>
</dbReference>
<dbReference type="Pfam" id="PF21530">
    <property type="entry name" value="Pif1_2B_dom"/>
    <property type="match status" value="1"/>
</dbReference>
<comment type="caution">
    <text evidence="4">The sequence shown here is derived from an EMBL/GenBank/DDBJ whole genome shotgun (WGS) entry which is preliminary data.</text>
</comment>
<dbReference type="InterPro" id="IPR049163">
    <property type="entry name" value="Pif1-like_2B_dom"/>
</dbReference>
<dbReference type="Pfam" id="PF05970">
    <property type="entry name" value="PIF1"/>
    <property type="match status" value="1"/>
</dbReference>
<comment type="catalytic activity">
    <reaction evidence="1">
        <text>ATP + H2O = ADP + phosphate + H(+)</text>
        <dbReference type="Rhea" id="RHEA:13065"/>
        <dbReference type="ChEBI" id="CHEBI:15377"/>
        <dbReference type="ChEBI" id="CHEBI:15378"/>
        <dbReference type="ChEBI" id="CHEBI:30616"/>
        <dbReference type="ChEBI" id="CHEBI:43474"/>
        <dbReference type="ChEBI" id="CHEBI:456216"/>
        <dbReference type="EC" id="5.6.2.3"/>
    </reaction>
</comment>
<keyword evidence="1" id="KW-0234">DNA repair</keyword>
<evidence type="ECO:0000313" key="4">
    <source>
        <dbReference type="EMBL" id="GAA0187454.1"/>
    </source>
</evidence>